<dbReference type="PANTHER" id="PTHR15427:SF33">
    <property type="entry name" value="COLLAGEN IV NC1 DOMAIN-CONTAINING PROTEIN"/>
    <property type="match status" value="1"/>
</dbReference>
<dbReference type="Proteomes" id="UP000694844">
    <property type="component" value="Chromosome 8"/>
</dbReference>
<dbReference type="SUPFAM" id="SSF49842">
    <property type="entry name" value="TNF-like"/>
    <property type="match status" value="1"/>
</dbReference>
<keyword evidence="2" id="KW-0964">Secreted</keyword>
<dbReference type="AlphaFoldDB" id="A0A8B8BHP2"/>
<feature type="domain" description="C1q" evidence="4">
    <location>
        <begin position="73"/>
        <end position="204"/>
    </location>
</feature>
<keyword evidence="3" id="KW-0732">Signal</keyword>
<evidence type="ECO:0000313" key="6">
    <source>
        <dbReference type="RefSeq" id="XP_022302471.1"/>
    </source>
</evidence>
<reference evidence="6" key="1">
    <citation type="submission" date="2025-08" db="UniProtKB">
        <authorList>
            <consortium name="RefSeq"/>
        </authorList>
    </citation>
    <scope>IDENTIFICATION</scope>
    <source>
        <tissue evidence="6">Whole sample</tissue>
    </source>
</reference>
<protein>
    <submittedName>
        <fullName evidence="6">Complement C1q-like protein 4 isoform X1</fullName>
    </submittedName>
</protein>
<dbReference type="KEGG" id="cvn:111110318"/>
<sequence>MTLIMVFQTLFSLQLILSTMSFTHQTQRADTLLTSLKNLVIDNSHTTVTFNSTALRTLIALSHAGKSHGMVQINKKTVGFSANVMAKQLELGGGQTVIYDKVLTNDGNGYDDRTGVFTCPVAGTYLFVVDSLSRGPTWLHVYLNKIMVASLYVDGGHKHLYLQMSRTVVLKLKMGDHVKVVNHAKRNGIVYHGGYSGFSGAKLY</sequence>
<feature type="signal peptide" evidence="3">
    <location>
        <begin position="1"/>
        <end position="21"/>
    </location>
</feature>
<evidence type="ECO:0000313" key="5">
    <source>
        <dbReference type="Proteomes" id="UP000694844"/>
    </source>
</evidence>
<dbReference type="InterPro" id="IPR050392">
    <property type="entry name" value="Collagen/C1q_domain"/>
</dbReference>
<evidence type="ECO:0000256" key="1">
    <source>
        <dbReference type="ARBA" id="ARBA00004613"/>
    </source>
</evidence>
<dbReference type="GeneID" id="111110318"/>
<dbReference type="InterPro" id="IPR001073">
    <property type="entry name" value="C1q_dom"/>
</dbReference>
<comment type="subcellular location">
    <subcellularLocation>
        <location evidence="1">Secreted</location>
    </subcellularLocation>
</comment>
<dbReference type="PRINTS" id="PR00007">
    <property type="entry name" value="COMPLEMNTC1Q"/>
</dbReference>
<evidence type="ECO:0000259" key="4">
    <source>
        <dbReference type="PROSITE" id="PS50871"/>
    </source>
</evidence>
<feature type="chain" id="PRO_5034821375" evidence="3">
    <location>
        <begin position="22"/>
        <end position="204"/>
    </location>
</feature>
<evidence type="ECO:0000256" key="3">
    <source>
        <dbReference type="SAM" id="SignalP"/>
    </source>
</evidence>
<accession>A0A8B8BHP2</accession>
<dbReference type="GO" id="GO:0005581">
    <property type="term" value="C:collagen trimer"/>
    <property type="evidence" value="ECO:0007669"/>
    <property type="project" value="UniProtKB-KW"/>
</dbReference>
<name>A0A8B8BHP2_CRAVI</name>
<dbReference type="Gene3D" id="2.60.120.40">
    <property type="match status" value="1"/>
</dbReference>
<dbReference type="SMART" id="SM00110">
    <property type="entry name" value="C1Q"/>
    <property type="match status" value="1"/>
</dbReference>
<dbReference type="Pfam" id="PF00386">
    <property type="entry name" value="C1q"/>
    <property type="match status" value="1"/>
</dbReference>
<dbReference type="PANTHER" id="PTHR15427">
    <property type="entry name" value="EMILIN ELASTIN MICROFIBRIL INTERFACE-LOCATED PROTEIN ELASTIN MICROFIBRIL INTERFACER"/>
    <property type="match status" value="1"/>
</dbReference>
<gene>
    <name evidence="6" type="primary">LOC111110318</name>
</gene>
<organism evidence="5 6">
    <name type="scientific">Crassostrea virginica</name>
    <name type="common">Eastern oyster</name>
    <dbReference type="NCBI Taxonomy" id="6565"/>
    <lineage>
        <taxon>Eukaryota</taxon>
        <taxon>Metazoa</taxon>
        <taxon>Spiralia</taxon>
        <taxon>Lophotrochozoa</taxon>
        <taxon>Mollusca</taxon>
        <taxon>Bivalvia</taxon>
        <taxon>Autobranchia</taxon>
        <taxon>Pteriomorphia</taxon>
        <taxon>Ostreida</taxon>
        <taxon>Ostreoidea</taxon>
        <taxon>Ostreidae</taxon>
        <taxon>Crassostrea</taxon>
    </lineage>
</organism>
<dbReference type="OrthoDB" id="6161780at2759"/>
<evidence type="ECO:0000256" key="2">
    <source>
        <dbReference type="ARBA" id="ARBA00022525"/>
    </source>
</evidence>
<dbReference type="RefSeq" id="XP_022302471.1">
    <property type="nucleotide sequence ID" value="XM_022446763.1"/>
</dbReference>
<dbReference type="InterPro" id="IPR008983">
    <property type="entry name" value="Tumour_necrosis_fac-like_dom"/>
</dbReference>
<keyword evidence="5" id="KW-1185">Reference proteome</keyword>
<proteinExistence type="predicted"/>
<dbReference type="PROSITE" id="PS50871">
    <property type="entry name" value="C1Q"/>
    <property type="match status" value="1"/>
</dbReference>